<keyword evidence="3" id="KW-1185">Reference proteome</keyword>
<organism evidence="2 3">
    <name type="scientific">Discostella pseudostelligera</name>
    <dbReference type="NCBI Taxonomy" id="259834"/>
    <lineage>
        <taxon>Eukaryota</taxon>
        <taxon>Sar</taxon>
        <taxon>Stramenopiles</taxon>
        <taxon>Ochrophyta</taxon>
        <taxon>Bacillariophyta</taxon>
        <taxon>Coscinodiscophyceae</taxon>
        <taxon>Thalassiosirophycidae</taxon>
        <taxon>Stephanodiscales</taxon>
        <taxon>Stephanodiscaceae</taxon>
        <taxon>Discostella</taxon>
    </lineage>
</organism>
<comment type="caution">
    <text evidence="2">The sequence shown here is derived from an EMBL/GenBank/DDBJ whole genome shotgun (WGS) entry which is preliminary data.</text>
</comment>
<accession>A0ABD3M8S6</accession>
<evidence type="ECO:0000313" key="3">
    <source>
        <dbReference type="Proteomes" id="UP001530293"/>
    </source>
</evidence>
<protein>
    <submittedName>
        <fullName evidence="2">Uncharacterized protein</fullName>
    </submittedName>
</protein>
<dbReference type="Proteomes" id="UP001530293">
    <property type="component" value="Unassembled WGS sequence"/>
</dbReference>
<dbReference type="AlphaFoldDB" id="A0ABD3M8S6"/>
<sequence length="435" mass="49689">MRSSSSRRRCNQSRLPLDRQHHIRQTASGTAPLPPPPPRIESLLSTKAAVIAEEASQFSLKIKGAREKRKILDDYEARYGDQYPHSITTKKKGKTEKHVSDYELLKHRMLPSSDKYYRVEDLSKYHVISTVLKEYQSSFTTGDFQAISAVNSDFSKMVPRIMRWINVDFTPLKKPRLNYYEQQQSIDPHRVEMASAAMVHLGMDPGKLVCFLGGEYTGERRDVRRILCSIHGHVSREDYNHIKWILLRGCPAKLKFTDLSMTNPDIVQKTLNKEDRYSHLLPIDALLCLFSPYLRHTAQGMVLKVGKNPRVVWDGSTKRTPMDVVMNEETSLDDELEITFGNSKTLFLTNIYNMRISHPLEQILLALADVKACFRHGHIHPDLNLTGAFGFLVNQLYMLATAMVFGSKTSAPIWEPFRRAIEAMTVVFATGKTFS</sequence>
<evidence type="ECO:0000256" key="1">
    <source>
        <dbReference type="SAM" id="MobiDB-lite"/>
    </source>
</evidence>
<feature type="compositionally biased region" description="Basic residues" evidence="1">
    <location>
        <begin position="1"/>
        <end position="11"/>
    </location>
</feature>
<name>A0ABD3M8S6_9STRA</name>
<proteinExistence type="predicted"/>
<feature type="region of interest" description="Disordered" evidence="1">
    <location>
        <begin position="1"/>
        <end position="39"/>
    </location>
</feature>
<gene>
    <name evidence="2" type="ORF">ACHAWU_000630</name>
</gene>
<dbReference type="EMBL" id="JALLBG020000195">
    <property type="protein sequence ID" value="KAL3760007.1"/>
    <property type="molecule type" value="Genomic_DNA"/>
</dbReference>
<reference evidence="2 3" key="1">
    <citation type="submission" date="2024-10" db="EMBL/GenBank/DDBJ databases">
        <title>Updated reference genomes for cyclostephanoid diatoms.</title>
        <authorList>
            <person name="Roberts W.R."/>
            <person name="Alverson A.J."/>
        </authorList>
    </citation>
    <scope>NUCLEOTIDE SEQUENCE [LARGE SCALE GENOMIC DNA]</scope>
    <source>
        <strain evidence="2 3">AJA232-27</strain>
    </source>
</reference>
<evidence type="ECO:0000313" key="2">
    <source>
        <dbReference type="EMBL" id="KAL3760007.1"/>
    </source>
</evidence>